<gene>
    <name evidence="1" type="ORF">FYJ83_16735</name>
</gene>
<accession>A0A6N7XM34</accession>
<reference evidence="1 2" key="1">
    <citation type="submission" date="2019-09" db="EMBL/GenBank/DDBJ databases">
        <title>In-depth cultivation of the pig gut microbiome towards novel bacterial diversity and tailored functional studies.</title>
        <authorList>
            <person name="Wylensek D."/>
            <person name="Hitch T.C.A."/>
            <person name="Clavel T."/>
        </authorList>
    </citation>
    <scope>NUCLEOTIDE SEQUENCE [LARGE SCALE GENOMIC DNA]</scope>
    <source>
        <strain evidence="1 2">WCA3-693-APC-4?</strain>
    </source>
</reference>
<dbReference type="RefSeq" id="WP_154442581.1">
    <property type="nucleotide sequence ID" value="NZ_VUNQ01000055.1"/>
</dbReference>
<proteinExistence type="predicted"/>
<dbReference type="Proteomes" id="UP000469523">
    <property type="component" value="Unassembled WGS sequence"/>
</dbReference>
<dbReference type="AlphaFoldDB" id="A0A6N7XM34"/>
<dbReference type="EMBL" id="VUNQ01000055">
    <property type="protein sequence ID" value="MSU03109.1"/>
    <property type="molecule type" value="Genomic_DNA"/>
</dbReference>
<evidence type="ECO:0000313" key="1">
    <source>
        <dbReference type="EMBL" id="MSU03109.1"/>
    </source>
</evidence>
<keyword evidence="2" id="KW-1185">Reference proteome</keyword>
<evidence type="ECO:0000313" key="2">
    <source>
        <dbReference type="Proteomes" id="UP000469523"/>
    </source>
</evidence>
<protein>
    <submittedName>
        <fullName evidence="1">Uncharacterized protein</fullName>
    </submittedName>
</protein>
<comment type="caution">
    <text evidence="1">The sequence shown here is derived from an EMBL/GenBank/DDBJ whole genome shotgun (WGS) entry which is preliminary data.</text>
</comment>
<sequence length="66" mass="8045">MDLDLIYKELGYTNLFKFLCRLRKDGHINTSGYQLERIQRQLDRFKVNYRILDIGYGFKIELKEEL</sequence>
<organism evidence="1 2">
    <name type="scientific">Tissierella pigra</name>
    <dbReference type="NCBI Taxonomy" id="2607614"/>
    <lineage>
        <taxon>Bacteria</taxon>
        <taxon>Bacillati</taxon>
        <taxon>Bacillota</taxon>
        <taxon>Tissierellia</taxon>
        <taxon>Tissierellales</taxon>
        <taxon>Tissierellaceae</taxon>
        <taxon>Tissierella</taxon>
    </lineage>
</organism>
<name>A0A6N7XM34_9FIRM</name>